<comment type="similarity">
    <text evidence="2 7">Belongs to the ExbD/TolR family.</text>
</comment>
<evidence type="ECO:0000313" key="10">
    <source>
        <dbReference type="Proteomes" id="UP001296776"/>
    </source>
</evidence>
<protein>
    <recommendedName>
        <fullName evidence="11">Biopolymer transporter ExbD</fullName>
    </recommendedName>
</protein>
<gene>
    <name evidence="9" type="ORF">CKO40_19035</name>
</gene>
<dbReference type="Gene3D" id="3.30.420.270">
    <property type="match status" value="1"/>
</dbReference>
<evidence type="ECO:0008006" key="11">
    <source>
        <dbReference type="Google" id="ProtNLM"/>
    </source>
</evidence>
<evidence type="ECO:0000256" key="6">
    <source>
        <dbReference type="ARBA" id="ARBA00023136"/>
    </source>
</evidence>
<evidence type="ECO:0000256" key="8">
    <source>
        <dbReference type="SAM" id="Phobius"/>
    </source>
</evidence>
<keyword evidence="10" id="KW-1185">Reference proteome</keyword>
<accession>A0AAJ0XC65</accession>
<dbReference type="GO" id="GO:0015031">
    <property type="term" value="P:protein transport"/>
    <property type="evidence" value="ECO:0007669"/>
    <property type="project" value="UniProtKB-KW"/>
</dbReference>
<dbReference type="PANTHER" id="PTHR30558">
    <property type="entry name" value="EXBD MEMBRANE COMPONENT OF PMF-DRIVEN MACROMOLECULE IMPORT SYSTEM"/>
    <property type="match status" value="1"/>
</dbReference>
<name>A0AAJ0XC65_9GAMM</name>
<keyword evidence="5 8" id="KW-1133">Transmembrane helix</keyword>
<evidence type="ECO:0000313" key="9">
    <source>
        <dbReference type="EMBL" id="MBK1706582.1"/>
    </source>
</evidence>
<proteinExistence type="inferred from homology"/>
<keyword evidence="3" id="KW-1003">Cell membrane</keyword>
<keyword evidence="7" id="KW-0813">Transport</keyword>
<dbReference type="InterPro" id="IPR003400">
    <property type="entry name" value="ExbD"/>
</dbReference>
<keyword evidence="7" id="KW-0653">Protein transport</keyword>
<keyword evidence="6 8" id="KW-0472">Membrane</keyword>
<dbReference type="RefSeq" id="WP_200348035.1">
    <property type="nucleotide sequence ID" value="NZ_NRSJ01000045.1"/>
</dbReference>
<comment type="caution">
    <text evidence="9">The sequence shown here is derived from an EMBL/GenBank/DDBJ whole genome shotgun (WGS) entry which is preliminary data.</text>
</comment>
<comment type="subcellular location">
    <subcellularLocation>
        <location evidence="1">Cell membrane</location>
        <topology evidence="1">Single-pass membrane protein</topology>
    </subcellularLocation>
    <subcellularLocation>
        <location evidence="7">Cell membrane</location>
        <topology evidence="7">Single-pass type II membrane protein</topology>
    </subcellularLocation>
</comment>
<dbReference type="Pfam" id="PF02472">
    <property type="entry name" value="ExbD"/>
    <property type="match status" value="1"/>
</dbReference>
<dbReference type="GO" id="GO:0005886">
    <property type="term" value="C:plasma membrane"/>
    <property type="evidence" value="ECO:0007669"/>
    <property type="project" value="UniProtKB-SubCell"/>
</dbReference>
<evidence type="ECO:0000256" key="5">
    <source>
        <dbReference type="ARBA" id="ARBA00022989"/>
    </source>
</evidence>
<feature type="transmembrane region" description="Helical" evidence="8">
    <location>
        <begin position="15"/>
        <end position="33"/>
    </location>
</feature>
<organism evidence="9 10">
    <name type="scientific">Halochromatium glycolicum</name>
    <dbReference type="NCBI Taxonomy" id="85075"/>
    <lineage>
        <taxon>Bacteria</taxon>
        <taxon>Pseudomonadati</taxon>
        <taxon>Pseudomonadota</taxon>
        <taxon>Gammaproteobacteria</taxon>
        <taxon>Chromatiales</taxon>
        <taxon>Chromatiaceae</taxon>
        <taxon>Halochromatium</taxon>
    </lineage>
</organism>
<evidence type="ECO:0000256" key="1">
    <source>
        <dbReference type="ARBA" id="ARBA00004162"/>
    </source>
</evidence>
<sequence>MRFNEPHQPRDLEDTLIPLINVVFLMLIFFMLAGQVRAPDALRIEPPRSDQGQSDSTGAILVLLDASGRVALDGEVLADEVLAERISQRLAAWRATQQQAGGSSAPETVSTDAASTAPTVTLKADAQVRHRQLRQLLDQLRAAGVEQVQLLSQPAAR</sequence>
<dbReference type="Proteomes" id="UP001296776">
    <property type="component" value="Unassembled WGS sequence"/>
</dbReference>
<dbReference type="GO" id="GO:0022857">
    <property type="term" value="F:transmembrane transporter activity"/>
    <property type="evidence" value="ECO:0007669"/>
    <property type="project" value="InterPro"/>
</dbReference>
<evidence type="ECO:0000256" key="2">
    <source>
        <dbReference type="ARBA" id="ARBA00005811"/>
    </source>
</evidence>
<dbReference type="EMBL" id="NRSJ01000045">
    <property type="protein sequence ID" value="MBK1706582.1"/>
    <property type="molecule type" value="Genomic_DNA"/>
</dbReference>
<evidence type="ECO:0000256" key="4">
    <source>
        <dbReference type="ARBA" id="ARBA00022692"/>
    </source>
</evidence>
<keyword evidence="4 7" id="KW-0812">Transmembrane</keyword>
<evidence type="ECO:0000256" key="7">
    <source>
        <dbReference type="RuleBase" id="RU003879"/>
    </source>
</evidence>
<reference evidence="9" key="1">
    <citation type="submission" date="2017-08" db="EMBL/GenBank/DDBJ databases">
        <authorList>
            <person name="Imhoff J.F."/>
            <person name="Rahn T."/>
            <person name="Kuenzel S."/>
            <person name="Neulinger S.C."/>
        </authorList>
    </citation>
    <scope>NUCLEOTIDE SEQUENCE</scope>
    <source>
        <strain evidence="9">DSM 11080</strain>
    </source>
</reference>
<evidence type="ECO:0000256" key="3">
    <source>
        <dbReference type="ARBA" id="ARBA00022475"/>
    </source>
</evidence>
<reference evidence="9" key="2">
    <citation type="journal article" date="2020" name="Microorganisms">
        <title>Osmotic Adaptation and Compatible Solute Biosynthesis of Phototrophic Bacteria as Revealed from Genome Analyses.</title>
        <authorList>
            <person name="Imhoff J.F."/>
            <person name="Rahn T."/>
            <person name="Kunzel S."/>
            <person name="Keller A."/>
            <person name="Neulinger S.C."/>
        </authorList>
    </citation>
    <scope>NUCLEOTIDE SEQUENCE</scope>
    <source>
        <strain evidence="9">DSM 11080</strain>
    </source>
</reference>
<dbReference type="AlphaFoldDB" id="A0AAJ0XC65"/>